<dbReference type="GO" id="GO:0006310">
    <property type="term" value="P:DNA recombination"/>
    <property type="evidence" value="ECO:0007669"/>
    <property type="project" value="InterPro"/>
</dbReference>
<dbReference type="GO" id="GO:0005524">
    <property type="term" value="F:ATP binding"/>
    <property type="evidence" value="ECO:0007669"/>
    <property type="project" value="UniProtKB-KW"/>
</dbReference>
<keyword evidence="13" id="KW-1185">Reference proteome</keyword>
<comment type="similarity">
    <text evidence="1">Belongs to the helicase family. RecQ subfamily.</text>
</comment>
<keyword evidence="3" id="KW-0378">Hydrolase</keyword>
<dbReference type="Gene3D" id="3.40.50.300">
    <property type="entry name" value="P-loop containing nucleotide triphosphate hydrolases"/>
    <property type="match status" value="2"/>
</dbReference>
<dbReference type="PROSITE" id="PS51194">
    <property type="entry name" value="HELICASE_CTER"/>
    <property type="match status" value="1"/>
</dbReference>
<dbReference type="EMBL" id="CP001287">
    <property type="protein sequence ID" value="ACK65586.1"/>
    <property type="molecule type" value="Genomic_DNA"/>
</dbReference>
<dbReference type="GO" id="GO:0006281">
    <property type="term" value="P:DNA repair"/>
    <property type="evidence" value="ECO:0007669"/>
    <property type="project" value="TreeGrafter"/>
</dbReference>
<dbReference type="InterPro" id="IPR002464">
    <property type="entry name" value="DNA/RNA_helicase_DEAH_CS"/>
</dbReference>
<dbReference type="GO" id="GO:0043138">
    <property type="term" value="F:3'-5' DNA helicase activity"/>
    <property type="evidence" value="ECO:0007669"/>
    <property type="project" value="UniProtKB-EC"/>
</dbReference>
<dbReference type="NCBIfam" id="TIGR00614">
    <property type="entry name" value="recQ_fam"/>
    <property type="match status" value="1"/>
</dbReference>
<evidence type="ECO:0000256" key="1">
    <source>
        <dbReference type="ARBA" id="ARBA00005446"/>
    </source>
</evidence>
<gene>
    <name evidence="12" type="ordered locus">PCC8801_1532</name>
</gene>
<evidence type="ECO:0000256" key="7">
    <source>
        <dbReference type="ARBA" id="ARBA00023235"/>
    </source>
</evidence>
<organism evidence="12 13">
    <name type="scientific">Rippkaea orientalis (strain PCC 8801 / RF-1)</name>
    <name type="common">Cyanothece sp. (strain PCC 8801)</name>
    <dbReference type="NCBI Taxonomy" id="41431"/>
    <lineage>
        <taxon>Bacteria</taxon>
        <taxon>Bacillati</taxon>
        <taxon>Cyanobacteriota</taxon>
        <taxon>Cyanophyceae</taxon>
        <taxon>Oscillatoriophycideae</taxon>
        <taxon>Chroococcales</taxon>
        <taxon>Aphanothecaceae</taxon>
        <taxon>Rippkaea</taxon>
        <taxon>Rippkaea orientalis</taxon>
    </lineage>
</organism>
<evidence type="ECO:0000313" key="13">
    <source>
        <dbReference type="Proteomes" id="UP000008204"/>
    </source>
</evidence>
<evidence type="ECO:0000256" key="2">
    <source>
        <dbReference type="ARBA" id="ARBA00022741"/>
    </source>
</evidence>
<feature type="domain" description="Helicase ATP-binding" evidence="10">
    <location>
        <begin position="33"/>
        <end position="208"/>
    </location>
</feature>
<dbReference type="GO" id="GO:0005737">
    <property type="term" value="C:cytoplasm"/>
    <property type="evidence" value="ECO:0007669"/>
    <property type="project" value="TreeGrafter"/>
</dbReference>
<keyword evidence="4 12" id="KW-0347">Helicase</keyword>
<dbReference type="PANTHER" id="PTHR13710:SF105">
    <property type="entry name" value="ATP-DEPENDENT DNA HELICASE Q1"/>
    <property type="match status" value="1"/>
</dbReference>
<comment type="catalytic activity">
    <reaction evidence="8">
        <text>Couples ATP hydrolysis with the unwinding of duplex DNA by translocating in the 3'-5' direction.</text>
        <dbReference type="EC" id="5.6.2.4"/>
    </reaction>
</comment>
<dbReference type="PROSITE" id="PS51192">
    <property type="entry name" value="HELICASE_ATP_BIND_1"/>
    <property type="match status" value="1"/>
</dbReference>
<evidence type="ECO:0000256" key="6">
    <source>
        <dbReference type="ARBA" id="ARBA00023125"/>
    </source>
</evidence>
<evidence type="ECO:0000259" key="10">
    <source>
        <dbReference type="PROSITE" id="PS51192"/>
    </source>
</evidence>
<dbReference type="Pfam" id="PF00271">
    <property type="entry name" value="Helicase_C"/>
    <property type="match status" value="1"/>
</dbReference>
<dbReference type="AlphaFoldDB" id="B7JUP2"/>
<evidence type="ECO:0000256" key="4">
    <source>
        <dbReference type="ARBA" id="ARBA00022806"/>
    </source>
</evidence>
<reference evidence="13" key="1">
    <citation type="journal article" date="2011" name="MBio">
        <title>Novel metabolic attributes of the genus Cyanothece, comprising a group of unicellular nitrogen-fixing Cyanobacteria.</title>
        <authorList>
            <person name="Bandyopadhyay A."/>
            <person name="Elvitigala T."/>
            <person name="Welsh E."/>
            <person name="Stockel J."/>
            <person name="Liberton M."/>
            <person name="Min H."/>
            <person name="Sherman L.A."/>
            <person name="Pakrasi H.B."/>
        </authorList>
    </citation>
    <scope>NUCLEOTIDE SEQUENCE [LARGE SCALE GENOMIC DNA]</scope>
    <source>
        <strain evidence="13">PCC 8801</strain>
    </source>
</reference>
<dbReference type="PANTHER" id="PTHR13710">
    <property type="entry name" value="DNA HELICASE RECQ FAMILY MEMBER"/>
    <property type="match status" value="1"/>
</dbReference>
<keyword evidence="6" id="KW-0238">DNA-binding</keyword>
<dbReference type="InterPro" id="IPR001650">
    <property type="entry name" value="Helicase_C-like"/>
</dbReference>
<sequence length="697" mass="78690">MTSQLYDKALRYLRHALNNPKANFRDGQWEAISNLVNNHSRLLVVQRTGWGKSLVYFIATRLLRDQGAGTSLLISPLLALMRNQIATAQRINVNADTINSSNTEEWNRVQEQLLAGNIDILLISPEKLANDQFRENILITIASRISLFVVDEAHCISDWGHDFRPDYRRIARILQALPANIPVLATTATANNRVVNDIKAQLGDSLQISRGNLTRQSLKLQNLYFPSPAARLAWLAQYIPTLPSSGIVYTLTVRDAQRVANWLKQQGIDAEAYYGALEKKIREPLEDQLLNNEIKVLVATTALGMGFDKPDLGFVIHYQRPGSVVHYYQQVGRAGRAVDQAYGILLSGDEDEEISKYFIENAFPPEVHNQEVLNALESAQNGLSVRELEQKLNLSRGQIDKVLKLLSLESPALVSKQESKWYATAVNYQPNRQKIKQLTDIRYEEQDQMRDYMKSDSCLMQFLASALDDENPTVCGKCAVCLGKSLLPVTYSPNLVDQAVMFLKRSDHIIEPRKQWPLKGAFSVYQFSGNIKPELTAENGRALCLWGDAGWGQLVKQGKYETNHFDDHLVEAMAEMIQRWKPEPKPTWITCIPSLNRPHLVPNFSQRLANHLQILFIPVVTKIKKNPPQKNMSNSYQQAHNLDGVFSIDREKVMPDSVFLVDDFVDSRWTLTVVSALLRQTGSGQVFPTTLALNSLS</sequence>
<dbReference type="SUPFAM" id="SSF52540">
    <property type="entry name" value="P-loop containing nucleoside triphosphate hydrolases"/>
    <property type="match status" value="1"/>
</dbReference>
<evidence type="ECO:0000256" key="8">
    <source>
        <dbReference type="ARBA" id="ARBA00034617"/>
    </source>
</evidence>
<name>B7JUP2_RIPO1</name>
<dbReference type="HOGENOM" id="CLU_001103_5_0_3"/>
<dbReference type="Pfam" id="PF00270">
    <property type="entry name" value="DEAD"/>
    <property type="match status" value="1"/>
</dbReference>
<dbReference type="PROSITE" id="PS00690">
    <property type="entry name" value="DEAH_ATP_HELICASE"/>
    <property type="match status" value="1"/>
</dbReference>
<dbReference type="SMART" id="SM00487">
    <property type="entry name" value="DEXDc"/>
    <property type="match status" value="1"/>
</dbReference>
<dbReference type="eggNOG" id="COG0514">
    <property type="taxonomic scope" value="Bacteria"/>
</dbReference>
<keyword evidence="5" id="KW-0067">ATP-binding</keyword>
<evidence type="ECO:0000313" key="12">
    <source>
        <dbReference type="EMBL" id="ACK65586.1"/>
    </source>
</evidence>
<protein>
    <recommendedName>
        <fullName evidence="9">DNA 3'-5' helicase</fullName>
        <ecNumber evidence="9">5.6.2.4</ecNumber>
    </recommendedName>
</protein>
<evidence type="ECO:0000256" key="3">
    <source>
        <dbReference type="ARBA" id="ARBA00022801"/>
    </source>
</evidence>
<proteinExistence type="inferred from homology"/>
<dbReference type="STRING" id="41431.PCC8801_1532"/>
<dbReference type="GO" id="GO:0003677">
    <property type="term" value="F:DNA binding"/>
    <property type="evidence" value="ECO:0007669"/>
    <property type="project" value="UniProtKB-KW"/>
</dbReference>
<dbReference type="SUPFAM" id="SSF53271">
    <property type="entry name" value="PRTase-like"/>
    <property type="match status" value="1"/>
</dbReference>
<evidence type="ECO:0000256" key="5">
    <source>
        <dbReference type="ARBA" id="ARBA00022840"/>
    </source>
</evidence>
<dbReference type="SMART" id="SM00490">
    <property type="entry name" value="HELICc"/>
    <property type="match status" value="1"/>
</dbReference>
<evidence type="ECO:0000256" key="9">
    <source>
        <dbReference type="ARBA" id="ARBA00034808"/>
    </source>
</evidence>
<dbReference type="KEGG" id="cyp:PCC8801_1532"/>
<accession>B7JUP2</accession>
<dbReference type="InterPro" id="IPR027417">
    <property type="entry name" value="P-loop_NTPase"/>
</dbReference>
<dbReference type="InterPro" id="IPR011545">
    <property type="entry name" value="DEAD/DEAH_box_helicase_dom"/>
</dbReference>
<dbReference type="Gene3D" id="3.40.50.2020">
    <property type="match status" value="1"/>
</dbReference>
<dbReference type="GO" id="GO:0043590">
    <property type="term" value="C:bacterial nucleoid"/>
    <property type="evidence" value="ECO:0007669"/>
    <property type="project" value="TreeGrafter"/>
</dbReference>
<dbReference type="eggNOG" id="COG1040">
    <property type="taxonomic scope" value="Bacteria"/>
</dbReference>
<dbReference type="EC" id="5.6.2.4" evidence="9"/>
<keyword evidence="2" id="KW-0547">Nucleotide-binding</keyword>
<dbReference type="GO" id="GO:0016787">
    <property type="term" value="F:hydrolase activity"/>
    <property type="evidence" value="ECO:0007669"/>
    <property type="project" value="UniProtKB-KW"/>
</dbReference>
<dbReference type="RefSeq" id="WP_012594859.1">
    <property type="nucleotide sequence ID" value="NC_011726.1"/>
</dbReference>
<keyword evidence="7" id="KW-0413">Isomerase</keyword>
<feature type="domain" description="Helicase C-terminal" evidence="11">
    <location>
        <begin position="234"/>
        <end position="384"/>
    </location>
</feature>
<dbReference type="InterPro" id="IPR029057">
    <property type="entry name" value="PRTase-like"/>
</dbReference>
<dbReference type="Proteomes" id="UP000008204">
    <property type="component" value="Chromosome"/>
</dbReference>
<dbReference type="InterPro" id="IPR014001">
    <property type="entry name" value="Helicase_ATP-bd"/>
</dbReference>
<dbReference type="GO" id="GO:0030894">
    <property type="term" value="C:replisome"/>
    <property type="evidence" value="ECO:0007669"/>
    <property type="project" value="TreeGrafter"/>
</dbReference>
<dbReference type="InterPro" id="IPR004589">
    <property type="entry name" value="DNA_helicase_ATP-dep_RecQ"/>
</dbReference>
<dbReference type="GO" id="GO:0009378">
    <property type="term" value="F:four-way junction helicase activity"/>
    <property type="evidence" value="ECO:0007669"/>
    <property type="project" value="TreeGrafter"/>
</dbReference>
<evidence type="ECO:0000259" key="11">
    <source>
        <dbReference type="PROSITE" id="PS51194"/>
    </source>
</evidence>
<dbReference type="OrthoDB" id="9763310at2"/>